<sequence length="146" mass="15412">MPPQKQLHATPSPYEAQIGYYRAIRHGTQIFVAGTTAIDPTSPPSCPQILFPGDAKQQTCVALEESIRAIQALGGQGAQSVVRVKMFVSRREDCKAVGEGFREVLGKGNSSQGDGVVGAVATMVVVGGFVHEDMLVEVEVDGVVEG</sequence>
<dbReference type="STRING" id="1448320.A0A319CZH5"/>
<protein>
    <submittedName>
        <fullName evidence="1">YjgF-like protein</fullName>
    </submittedName>
</protein>
<dbReference type="AlphaFoldDB" id="A0A319CZH5"/>
<proteinExistence type="predicted"/>
<dbReference type="InterPro" id="IPR035959">
    <property type="entry name" value="RutC-like_sf"/>
</dbReference>
<evidence type="ECO:0000313" key="1">
    <source>
        <dbReference type="EMBL" id="PYH87757.1"/>
    </source>
</evidence>
<dbReference type="OrthoDB" id="686384at2759"/>
<accession>A0A319CZH5</accession>
<dbReference type="Gene3D" id="3.30.1330.40">
    <property type="entry name" value="RutC-like"/>
    <property type="match status" value="1"/>
</dbReference>
<name>A0A319CZH5_9EURO</name>
<reference evidence="1 2" key="1">
    <citation type="submission" date="2018-02" db="EMBL/GenBank/DDBJ databases">
        <title>The genomes of Aspergillus section Nigri reveals drivers in fungal speciation.</title>
        <authorList>
            <consortium name="DOE Joint Genome Institute"/>
            <person name="Vesth T.C."/>
            <person name="Nybo J."/>
            <person name="Theobald S."/>
            <person name="Brandl J."/>
            <person name="Frisvad J.C."/>
            <person name="Nielsen K.F."/>
            <person name="Lyhne E.K."/>
            <person name="Kogle M.E."/>
            <person name="Kuo A."/>
            <person name="Riley R."/>
            <person name="Clum A."/>
            <person name="Nolan M."/>
            <person name="Lipzen A."/>
            <person name="Salamov A."/>
            <person name="Henrissat B."/>
            <person name="Wiebenga A."/>
            <person name="De vries R.P."/>
            <person name="Grigoriev I.V."/>
            <person name="Mortensen U.H."/>
            <person name="Andersen M.R."/>
            <person name="Baker S.E."/>
        </authorList>
    </citation>
    <scope>NUCLEOTIDE SEQUENCE [LARGE SCALE GENOMIC DNA]</scope>
    <source>
        <strain evidence="1 2">CBS 707.79</strain>
    </source>
</reference>
<gene>
    <name evidence="1" type="ORF">BO71DRAFT_404395</name>
</gene>
<organism evidence="1 2">
    <name type="scientific">Aspergillus ellipticus CBS 707.79</name>
    <dbReference type="NCBI Taxonomy" id="1448320"/>
    <lineage>
        <taxon>Eukaryota</taxon>
        <taxon>Fungi</taxon>
        <taxon>Dikarya</taxon>
        <taxon>Ascomycota</taxon>
        <taxon>Pezizomycotina</taxon>
        <taxon>Eurotiomycetes</taxon>
        <taxon>Eurotiomycetidae</taxon>
        <taxon>Eurotiales</taxon>
        <taxon>Aspergillaceae</taxon>
        <taxon>Aspergillus</taxon>
        <taxon>Aspergillus subgen. Circumdati</taxon>
    </lineage>
</organism>
<dbReference type="PANTHER" id="PTHR43857">
    <property type="entry name" value="BLR7761 PROTEIN"/>
    <property type="match status" value="1"/>
</dbReference>
<dbReference type="SUPFAM" id="SSF55298">
    <property type="entry name" value="YjgF-like"/>
    <property type="match status" value="1"/>
</dbReference>
<dbReference type="EMBL" id="KZ826177">
    <property type="protein sequence ID" value="PYH87757.1"/>
    <property type="molecule type" value="Genomic_DNA"/>
</dbReference>
<keyword evidence="2" id="KW-1185">Reference proteome</keyword>
<dbReference type="Proteomes" id="UP000247810">
    <property type="component" value="Unassembled WGS sequence"/>
</dbReference>
<dbReference type="VEuPathDB" id="FungiDB:BO71DRAFT_404395"/>
<dbReference type="InterPro" id="IPR006175">
    <property type="entry name" value="YjgF/YER057c/UK114"/>
</dbReference>
<dbReference type="PANTHER" id="PTHR43857:SF1">
    <property type="entry name" value="YJGH FAMILY PROTEIN"/>
    <property type="match status" value="1"/>
</dbReference>
<evidence type="ECO:0000313" key="2">
    <source>
        <dbReference type="Proteomes" id="UP000247810"/>
    </source>
</evidence>
<dbReference type="Pfam" id="PF01042">
    <property type="entry name" value="Ribonuc_L-PSP"/>
    <property type="match status" value="1"/>
</dbReference>